<proteinExistence type="predicted"/>
<dbReference type="EMBL" id="JALDAW010000023">
    <property type="protein sequence ID" value="MDY5169634.1"/>
    <property type="molecule type" value="Genomic_DNA"/>
</dbReference>
<evidence type="ECO:0000313" key="4">
    <source>
        <dbReference type="Proteomes" id="UP001276902"/>
    </source>
</evidence>
<evidence type="ECO:0000256" key="1">
    <source>
        <dbReference type="SAM" id="MobiDB-lite"/>
    </source>
</evidence>
<organism evidence="3 4">
    <name type="scientific">Dielma fastidiosa</name>
    <dbReference type="NCBI Taxonomy" id="1034346"/>
    <lineage>
        <taxon>Bacteria</taxon>
        <taxon>Bacillati</taxon>
        <taxon>Bacillota</taxon>
        <taxon>Erysipelotrichia</taxon>
        <taxon>Erysipelotrichales</taxon>
        <taxon>Erysipelotrichaceae</taxon>
        <taxon>Dielma</taxon>
    </lineage>
</organism>
<dbReference type="GO" id="GO:0007155">
    <property type="term" value="P:cell adhesion"/>
    <property type="evidence" value="ECO:0007669"/>
    <property type="project" value="InterPro"/>
</dbReference>
<gene>
    <name evidence="3" type="ORF">MQE39_16055</name>
</gene>
<evidence type="ECO:0000313" key="3">
    <source>
        <dbReference type="EMBL" id="MDY5169634.1"/>
    </source>
</evidence>
<protein>
    <submittedName>
        <fullName evidence="3">MSCRAMM family adhesin SdrC</fullName>
    </submittedName>
</protein>
<dbReference type="Gene3D" id="2.60.40.1280">
    <property type="match status" value="1"/>
</dbReference>
<comment type="caution">
    <text evidence="3">The sequence shown here is derived from an EMBL/GenBank/DDBJ whole genome shotgun (WGS) entry which is preliminary data.</text>
</comment>
<feature type="signal peptide" evidence="2">
    <location>
        <begin position="1"/>
        <end position="30"/>
    </location>
</feature>
<feature type="chain" id="PRO_5044271818" evidence="2">
    <location>
        <begin position="31"/>
        <end position="293"/>
    </location>
</feature>
<dbReference type="Proteomes" id="UP001276902">
    <property type="component" value="Unassembled WGS sequence"/>
</dbReference>
<reference evidence="3" key="1">
    <citation type="submission" date="2022-03" db="EMBL/GenBank/DDBJ databases">
        <title>First case of bacteraemia caused by Dielma fastidiosa in a patient hospitalised with diverticulitis.</title>
        <authorList>
            <person name="Forman-Ankjaer B."/>
            <person name="Hvid-Jensen F."/>
            <person name="Kobel C.M."/>
            <person name="Greve T."/>
        </authorList>
    </citation>
    <scope>NUCLEOTIDE SEQUENCE</scope>
    <source>
        <strain evidence="3">AUH_DF_2021</strain>
    </source>
</reference>
<name>A0AB35USJ3_9FIRM</name>
<sequence length="293" mass="33053">MKQNRITKRILAVMMSFLMAFSSIQGYVKAETESMNTENEEEVINVNDSEEELDPDFNVESEDEEESNKDFEDEIIDDSATSSDTEEKEPAATDTDVIDPATGSDAEANTEEIITPDTDIVWEDVEGAQIYGLLGMQYYMRSNFALSNGGNDISDMIDVPSAKASLNGVTIQEGNDYTVKGGTIFEYKFEWQPASAYQTIQANDYFTIDIATISGLKYDRQTDRTALRISGIEVGNYYLTYVNSELKFHIEFNENIVYFQDISDFFKGSSTFKDVTEATVNDLFFMDKNTIKI</sequence>
<dbReference type="InterPro" id="IPR011252">
    <property type="entry name" value="Fibrogen-bd_dom1"/>
</dbReference>
<evidence type="ECO:0000256" key="2">
    <source>
        <dbReference type="SAM" id="SignalP"/>
    </source>
</evidence>
<accession>A0AB35USJ3</accession>
<dbReference type="AlphaFoldDB" id="A0AB35USJ3"/>
<feature type="region of interest" description="Disordered" evidence="1">
    <location>
        <begin position="32"/>
        <end position="105"/>
    </location>
</feature>
<dbReference type="RefSeq" id="WP_320884854.1">
    <property type="nucleotide sequence ID" value="NZ_JALDAW010000023.1"/>
</dbReference>
<feature type="compositionally biased region" description="Acidic residues" evidence="1">
    <location>
        <begin position="38"/>
        <end position="77"/>
    </location>
</feature>
<keyword evidence="2" id="KW-0732">Signal</keyword>